<dbReference type="Proteomes" id="UP000054485">
    <property type="component" value="Unassembled WGS sequence"/>
</dbReference>
<dbReference type="EMBL" id="KN835188">
    <property type="protein sequence ID" value="KIK44572.1"/>
    <property type="molecule type" value="Genomic_DNA"/>
</dbReference>
<protein>
    <submittedName>
        <fullName evidence="1">Uncharacterized protein</fullName>
    </submittedName>
</protein>
<reference evidence="1 2" key="1">
    <citation type="submission" date="2014-04" db="EMBL/GenBank/DDBJ databases">
        <authorList>
            <consortium name="DOE Joint Genome Institute"/>
            <person name="Kuo A."/>
            <person name="Ruytinx J."/>
            <person name="Rineau F."/>
            <person name="Colpaert J."/>
            <person name="Kohler A."/>
            <person name="Nagy L.G."/>
            <person name="Floudas D."/>
            <person name="Copeland A."/>
            <person name="Barry K.W."/>
            <person name="Cichocki N."/>
            <person name="Veneault-Fourrey C."/>
            <person name="LaButti K."/>
            <person name="Lindquist E.A."/>
            <person name="Lipzen A."/>
            <person name="Lundell T."/>
            <person name="Morin E."/>
            <person name="Murat C."/>
            <person name="Sun H."/>
            <person name="Tunlid A."/>
            <person name="Henrissat B."/>
            <person name="Grigoriev I.V."/>
            <person name="Hibbett D.S."/>
            <person name="Martin F."/>
            <person name="Nordberg H.P."/>
            <person name="Cantor M.N."/>
            <person name="Hua S.X."/>
        </authorList>
    </citation>
    <scope>NUCLEOTIDE SEQUENCE [LARGE SCALE GENOMIC DNA]</scope>
    <source>
        <strain evidence="1 2">UH-Slu-Lm8-n1</strain>
    </source>
</reference>
<evidence type="ECO:0000313" key="1">
    <source>
        <dbReference type="EMBL" id="KIK44572.1"/>
    </source>
</evidence>
<accession>A0A0D0BEM1</accession>
<dbReference type="AlphaFoldDB" id="A0A0D0BEM1"/>
<dbReference type="HOGENOM" id="CLU_1422290_0_0_1"/>
<gene>
    <name evidence="1" type="ORF">CY34DRAFT_10982</name>
</gene>
<name>A0A0D0BEM1_9AGAM</name>
<sequence>MQYPGQFGGVDDIDELSPAFFAGLEADVDTSALSPQWAVTIIPLLLHSSLASSSPLYRFRPNNNESTKLPRPSRPSVFHIHALLACLSSLTHSSPSDNDAPPSLFPYRSRLTADEEAESHPTTSLSSRSDFNIRDTSCSRNRSRTTTSIPWWAHIVRFLCGFFAVYLHHAPIGINSASCAASGRPLHLRFS</sequence>
<reference evidence="2" key="2">
    <citation type="submission" date="2015-01" db="EMBL/GenBank/DDBJ databases">
        <title>Evolutionary Origins and Diversification of the Mycorrhizal Mutualists.</title>
        <authorList>
            <consortium name="DOE Joint Genome Institute"/>
            <consortium name="Mycorrhizal Genomics Consortium"/>
            <person name="Kohler A."/>
            <person name="Kuo A."/>
            <person name="Nagy L.G."/>
            <person name="Floudas D."/>
            <person name="Copeland A."/>
            <person name="Barry K.W."/>
            <person name="Cichocki N."/>
            <person name="Veneault-Fourrey C."/>
            <person name="LaButti K."/>
            <person name="Lindquist E.A."/>
            <person name="Lipzen A."/>
            <person name="Lundell T."/>
            <person name="Morin E."/>
            <person name="Murat C."/>
            <person name="Riley R."/>
            <person name="Ohm R."/>
            <person name="Sun H."/>
            <person name="Tunlid A."/>
            <person name="Henrissat B."/>
            <person name="Grigoriev I.V."/>
            <person name="Hibbett D.S."/>
            <person name="Martin F."/>
        </authorList>
    </citation>
    <scope>NUCLEOTIDE SEQUENCE [LARGE SCALE GENOMIC DNA]</scope>
    <source>
        <strain evidence="2">UH-Slu-Lm8-n1</strain>
    </source>
</reference>
<organism evidence="1 2">
    <name type="scientific">Suillus luteus UH-Slu-Lm8-n1</name>
    <dbReference type="NCBI Taxonomy" id="930992"/>
    <lineage>
        <taxon>Eukaryota</taxon>
        <taxon>Fungi</taxon>
        <taxon>Dikarya</taxon>
        <taxon>Basidiomycota</taxon>
        <taxon>Agaricomycotina</taxon>
        <taxon>Agaricomycetes</taxon>
        <taxon>Agaricomycetidae</taxon>
        <taxon>Boletales</taxon>
        <taxon>Suillineae</taxon>
        <taxon>Suillaceae</taxon>
        <taxon>Suillus</taxon>
    </lineage>
</organism>
<proteinExistence type="predicted"/>
<evidence type="ECO:0000313" key="2">
    <source>
        <dbReference type="Proteomes" id="UP000054485"/>
    </source>
</evidence>
<keyword evidence="2" id="KW-1185">Reference proteome</keyword>
<dbReference type="InParanoid" id="A0A0D0BEM1"/>